<dbReference type="InterPro" id="IPR005791">
    <property type="entry name" value="SecD"/>
</dbReference>
<feature type="transmembrane region" description="Helical" evidence="9">
    <location>
        <begin position="372"/>
        <end position="398"/>
    </location>
</feature>
<dbReference type="Pfam" id="PF02355">
    <property type="entry name" value="SecD_SecF_C"/>
    <property type="match status" value="2"/>
</dbReference>
<feature type="transmembrane region" description="Helical" evidence="9">
    <location>
        <begin position="603"/>
        <end position="624"/>
    </location>
</feature>
<dbReference type="InterPro" id="IPR048634">
    <property type="entry name" value="SecD_SecF_C"/>
</dbReference>
<proteinExistence type="inferred from homology"/>
<dbReference type="SUPFAM" id="SSF82866">
    <property type="entry name" value="Multidrug efflux transporter AcrB transmembrane domain"/>
    <property type="match status" value="2"/>
</dbReference>
<evidence type="ECO:0000313" key="13">
    <source>
        <dbReference type="EMBL" id="EEG75188.1"/>
    </source>
</evidence>
<dbReference type="InterPro" id="IPR054384">
    <property type="entry name" value="SecDF_P1_head"/>
</dbReference>
<evidence type="ECO:0000256" key="7">
    <source>
        <dbReference type="ARBA" id="ARBA00023010"/>
    </source>
</evidence>
<evidence type="ECO:0000256" key="9">
    <source>
        <dbReference type="HAMAP-Rule" id="MF_01463"/>
    </source>
</evidence>
<dbReference type="HAMAP" id="MF_01463_B">
    <property type="entry name" value="SecD_B"/>
    <property type="match status" value="1"/>
</dbReference>
<feature type="transmembrane region" description="Helical" evidence="9">
    <location>
        <begin position="680"/>
        <end position="705"/>
    </location>
</feature>
<dbReference type="InterPro" id="IPR055344">
    <property type="entry name" value="SecD_SecF_C_bact"/>
</dbReference>
<comment type="similarity">
    <text evidence="10">Belongs to the SecD/SecF family. SecF subfamily.</text>
</comment>
<dbReference type="Gene3D" id="3.30.1360.200">
    <property type="match status" value="1"/>
</dbReference>
<name>C0BY31_9FIRM</name>
<evidence type="ECO:0000313" key="14">
    <source>
        <dbReference type="Proteomes" id="UP000004893"/>
    </source>
</evidence>
<keyword evidence="14" id="KW-1185">Reference proteome</keyword>
<dbReference type="PANTHER" id="PTHR30081">
    <property type="entry name" value="PROTEIN-EXPORT MEMBRANE PROTEIN SEC"/>
    <property type="match status" value="1"/>
</dbReference>
<feature type="transmembrane region" description="Helical" evidence="9">
    <location>
        <begin position="273"/>
        <end position="292"/>
    </location>
</feature>
<feature type="domain" description="SecDF P1 head subdomain" evidence="12">
    <location>
        <begin position="122"/>
        <end position="222"/>
    </location>
</feature>
<feature type="transmembrane region" description="Helical" evidence="9">
    <location>
        <begin position="551"/>
        <end position="568"/>
    </location>
</feature>
<dbReference type="GO" id="GO:0015450">
    <property type="term" value="F:protein-transporting ATPase activity"/>
    <property type="evidence" value="ECO:0007669"/>
    <property type="project" value="InterPro"/>
</dbReference>
<dbReference type="Gene3D" id="1.20.1640.10">
    <property type="entry name" value="Multidrug efflux transporter AcrB transmembrane domain"/>
    <property type="match status" value="2"/>
</dbReference>
<dbReference type="PANTHER" id="PTHR30081:SF1">
    <property type="entry name" value="PROTEIN TRANSLOCASE SUBUNIT SECD"/>
    <property type="match status" value="1"/>
</dbReference>
<dbReference type="eggNOG" id="COG0341">
    <property type="taxonomic scope" value="Bacteria"/>
</dbReference>
<dbReference type="NCBIfam" id="TIGR00966">
    <property type="entry name" value="transloc_SecF"/>
    <property type="match status" value="1"/>
</dbReference>
<reference evidence="13" key="2">
    <citation type="submission" date="2013-06" db="EMBL/GenBank/DDBJ databases">
        <title>Draft genome sequence of Clostridium hylemonae (DSM 15053).</title>
        <authorList>
            <person name="Sudarsanam P."/>
            <person name="Ley R."/>
            <person name="Guruge J."/>
            <person name="Turnbaugh P.J."/>
            <person name="Mahowald M."/>
            <person name="Liep D."/>
            <person name="Gordon J."/>
        </authorList>
    </citation>
    <scope>NUCLEOTIDE SEQUENCE</scope>
    <source>
        <strain evidence="13">DSM 15053</strain>
    </source>
</reference>
<evidence type="ECO:0000256" key="3">
    <source>
        <dbReference type="ARBA" id="ARBA00022475"/>
    </source>
</evidence>
<dbReference type="InterPro" id="IPR022646">
    <property type="entry name" value="SecD/SecF_CS"/>
</dbReference>
<keyword evidence="3 9" id="KW-1003">Cell membrane</keyword>
<dbReference type="GO" id="GO:0006605">
    <property type="term" value="P:protein targeting"/>
    <property type="evidence" value="ECO:0007669"/>
    <property type="project" value="UniProtKB-UniRule"/>
</dbReference>
<feature type="transmembrane region" description="Helical" evidence="9">
    <location>
        <begin position="298"/>
        <end position="319"/>
    </location>
</feature>
<dbReference type="Pfam" id="PF07549">
    <property type="entry name" value="Sec_GG"/>
    <property type="match status" value="1"/>
</dbReference>
<dbReference type="InterPro" id="IPR005665">
    <property type="entry name" value="SecF_bac"/>
</dbReference>
<dbReference type="NCBIfam" id="TIGR00916">
    <property type="entry name" value="2A0604s01"/>
    <property type="match status" value="2"/>
</dbReference>
<evidence type="ECO:0000259" key="11">
    <source>
        <dbReference type="Pfam" id="PF02355"/>
    </source>
</evidence>
<protein>
    <recommendedName>
        <fullName evidence="9 10">Multifunctional fusion protein</fullName>
    </recommendedName>
    <domain>
        <recommendedName>
            <fullName evidence="9">Protein translocase subunit SecD</fullName>
        </recommendedName>
    </domain>
    <domain>
        <recommendedName>
            <fullName evidence="10">Protein-export membrane protein SecF</fullName>
        </recommendedName>
    </domain>
</protein>
<comment type="subunit">
    <text evidence="10">Forms a complex with SecD. Part of the essential Sec protein translocation apparatus which comprises SecA, SecYEG and auxiliary proteins SecDF. Other proteins may also be involved.</text>
</comment>
<evidence type="ECO:0000256" key="1">
    <source>
        <dbReference type="ARBA" id="ARBA00004651"/>
    </source>
</evidence>
<sequence length="721" mass="78209">MKKSKGILSLVVAAALIALLAFTTVAGFGKGKTGSAENIKLGLDLAGGVSITYQVKDKNPSEEEMRDTIYKLQKRVEQYSTEANVYQEGDDRINIEIPGVSDANAILDELGKPGSLVFQTQDNETVITGSDVKTASARAGEDDMGNKEYSVELDLNEEGTKKFAEATEANVGKPISIIYDGETISSPTVQTAITGGQAYITGNFSYEEAESLASTIRIGGLKLELEELRSNVVGAQLGEQAISTSLKAGAIGLAIVFLFMICVYLLPGLASSLALIIYTGLVLVILNAFNVTLTLPGIAGIILSIGMAVDANVIIFARVREEMSKGKSVRNSLKTGFQKAMSAIVDGNVTTLIAAAVLWFKGSGSVKGFAQTLAIGIIVSMFTALVITRMIVYAFYAVGLRKEKLYYRPRKERKPIDFLGRKKWFFALSLAVVILGFVFMGVNGSKGKGAFAYSLEFEGGTSTNVTFNKDYTIEEIDKEIVPVVEEVTGDANVQTQKVADTNQVIIKTKTLGLDVREALNKALADKFKVDESLITAENISSTISNEMRQDAIMAVIVATIFMLIYIWFRFKDIRFAASAVTALLHDVLVVLTFYAVARISVGNTFIACMLTIVGYSINATIVIFDRIREELRLRSKTTELVDVVNKSITQTLTRSIYTSLTTFVMVAILFVMGVSSIREFALPLMVGIICGAYSSVCITGALWYVMRTKIGKKAAETKKKR</sequence>
<feature type="domain" description="Protein export membrane protein SecD/SecF C-terminal" evidence="11">
    <location>
        <begin position="224"/>
        <end position="395"/>
    </location>
</feature>
<comment type="caution">
    <text evidence="13">The sequence shown here is derived from an EMBL/GenBank/DDBJ whole genome shotgun (WGS) entry which is preliminary data.</text>
</comment>
<dbReference type="eggNOG" id="COG0342">
    <property type="taxonomic scope" value="Bacteria"/>
</dbReference>
<dbReference type="PRINTS" id="PR01755">
    <property type="entry name" value="SECFTRNLCASE"/>
</dbReference>
<keyword evidence="7 9" id="KW-0811">Translocation</keyword>
<dbReference type="RefSeq" id="WP_006442051.1">
    <property type="nucleotide sequence ID" value="NZ_CP036524.1"/>
</dbReference>
<dbReference type="STRING" id="553973.CLOHYLEM_04719"/>
<evidence type="ECO:0000256" key="2">
    <source>
        <dbReference type="ARBA" id="ARBA00022448"/>
    </source>
</evidence>
<dbReference type="NCBIfam" id="TIGR01129">
    <property type="entry name" value="secD"/>
    <property type="match status" value="1"/>
</dbReference>
<evidence type="ECO:0000256" key="5">
    <source>
        <dbReference type="ARBA" id="ARBA00022927"/>
    </source>
</evidence>
<comment type="function">
    <text evidence="9">Part of the Sec protein translocase complex. Interacts with the SecYEG preprotein conducting channel. SecDF uses the proton motive force (PMF) to complete protein translocation after the ATP-dependent function of SecA.</text>
</comment>
<dbReference type="AlphaFoldDB" id="C0BY31"/>
<accession>C0BY31</accession>
<dbReference type="Proteomes" id="UP000004893">
    <property type="component" value="Unassembled WGS sequence"/>
</dbReference>
<keyword evidence="2 9" id="KW-0813">Transport</keyword>
<evidence type="ECO:0000256" key="6">
    <source>
        <dbReference type="ARBA" id="ARBA00022989"/>
    </source>
</evidence>
<comment type="caution">
    <text evidence="9">Lacks conserved residue(s) required for the propagation of feature annotation.</text>
</comment>
<comment type="subcellular location">
    <subcellularLocation>
        <location evidence="1 9">Cell membrane</location>
        <topology evidence="1 9">Multi-pass membrane protein</topology>
    </subcellularLocation>
</comment>
<feature type="domain" description="Protein export membrane protein SecD/SecF C-terminal" evidence="11">
    <location>
        <begin position="525"/>
        <end position="708"/>
    </location>
</feature>
<dbReference type="GO" id="GO:0065002">
    <property type="term" value="P:intracellular protein transmembrane transport"/>
    <property type="evidence" value="ECO:0007669"/>
    <property type="project" value="UniProtKB-UniRule"/>
</dbReference>
<evidence type="ECO:0000256" key="4">
    <source>
        <dbReference type="ARBA" id="ARBA00022692"/>
    </source>
</evidence>
<feature type="transmembrane region" description="Helical" evidence="9">
    <location>
        <begin position="248"/>
        <end position="266"/>
    </location>
</feature>
<evidence type="ECO:0000256" key="10">
    <source>
        <dbReference type="HAMAP-Rule" id="MF_01464"/>
    </source>
</evidence>
<dbReference type="EMBL" id="ABYI02000015">
    <property type="protein sequence ID" value="EEG75188.1"/>
    <property type="molecule type" value="Genomic_DNA"/>
</dbReference>
<dbReference type="Pfam" id="PF22599">
    <property type="entry name" value="SecDF_P1_head"/>
    <property type="match status" value="1"/>
</dbReference>
<evidence type="ECO:0000256" key="8">
    <source>
        <dbReference type="ARBA" id="ARBA00023136"/>
    </source>
</evidence>
<comment type="similarity">
    <text evidence="9">Belongs to the SecD/SecF family. SecD subfamily.</text>
</comment>
<keyword evidence="5 9" id="KW-0653">Protein transport</keyword>
<keyword evidence="8 9" id="KW-0472">Membrane</keyword>
<reference evidence="13" key="1">
    <citation type="submission" date="2009-02" db="EMBL/GenBank/DDBJ databases">
        <authorList>
            <person name="Fulton L."/>
            <person name="Clifton S."/>
            <person name="Fulton B."/>
            <person name="Xu J."/>
            <person name="Minx P."/>
            <person name="Pepin K.H."/>
            <person name="Johnson M."/>
            <person name="Bhonagiri V."/>
            <person name="Nash W.E."/>
            <person name="Mardis E.R."/>
            <person name="Wilson R.K."/>
        </authorList>
    </citation>
    <scope>NUCLEOTIDE SEQUENCE [LARGE SCALE GENOMIC DNA]</scope>
    <source>
        <strain evidence="13">DSM 15053</strain>
    </source>
</reference>
<evidence type="ECO:0000259" key="12">
    <source>
        <dbReference type="Pfam" id="PF22599"/>
    </source>
</evidence>
<organism evidence="13 14">
    <name type="scientific">[Clostridium] hylemonae DSM 15053</name>
    <dbReference type="NCBI Taxonomy" id="553973"/>
    <lineage>
        <taxon>Bacteria</taxon>
        <taxon>Bacillati</taxon>
        <taxon>Bacillota</taxon>
        <taxon>Clostridia</taxon>
        <taxon>Lachnospirales</taxon>
        <taxon>Lachnospiraceae</taxon>
    </lineage>
</organism>
<dbReference type="OrthoDB" id="9805019at2"/>
<feature type="transmembrane region" description="Helical" evidence="9">
    <location>
        <begin position="340"/>
        <end position="360"/>
    </location>
</feature>
<dbReference type="InterPro" id="IPR022645">
    <property type="entry name" value="SecD/SecF_bac"/>
</dbReference>
<dbReference type="HAMAP" id="MF_01464_B">
    <property type="entry name" value="SecF_B"/>
    <property type="match status" value="1"/>
</dbReference>
<dbReference type="GO" id="GO:0005886">
    <property type="term" value="C:plasma membrane"/>
    <property type="evidence" value="ECO:0007669"/>
    <property type="project" value="UniProtKB-SubCell"/>
</dbReference>
<comment type="subunit">
    <text evidence="9">Forms a complex with SecF. Part of the essential Sec protein translocation apparatus which comprises SecA, SecYEG and auxiliary proteins SecDF. Other proteins may also be involved.</text>
</comment>
<keyword evidence="4 9" id="KW-0812">Transmembrane</keyword>
<dbReference type="InterPro" id="IPR022813">
    <property type="entry name" value="SecD/SecF_arch_bac"/>
</dbReference>
<gene>
    <name evidence="9 13" type="primary">secD</name>
    <name evidence="10" type="synonym">secF</name>
    <name evidence="13" type="ORF">CLOHYLEM_04719</name>
</gene>
<feature type="transmembrane region" description="Helical" evidence="9">
    <location>
        <begin position="575"/>
        <end position="597"/>
    </location>
</feature>
<dbReference type="GO" id="GO:0043952">
    <property type="term" value="P:protein transport by the Sec complex"/>
    <property type="evidence" value="ECO:0007669"/>
    <property type="project" value="UniProtKB-UniRule"/>
</dbReference>
<keyword evidence="6 9" id="KW-1133">Transmembrane helix</keyword>
<feature type="transmembrane region" description="Helical" evidence="9">
    <location>
        <begin position="424"/>
        <end position="442"/>
    </location>
</feature>
<dbReference type="HOGENOM" id="CLU_007894_3_0_9"/>
<dbReference type="FunFam" id="1.20.1640.10:FF:000004">
    <property type="entry name" value="Protein translocase subunit SecD"/>
    <property type="match status" value="1"/>
</dbReference>
<feature type="transmembrane region" description="Helical" evidence="9">
    <location>
        <begin position="656"/>
        <end position="674"/>
    </location>
</feature>